<feature type="compositionally biased region" description="Low complexity" evidence="1">
    <location>
        <begin position="270"/>
        <end position="279"/>
    </location>
</feature>
<feature type="compositionally biased region" description="Polar residues" evidence="1">
    <location>
        <begin position="128"/>
        <end position="145"/>
    </location>
</feature>
<evidence type="ECO:0000256" key="1">
    <source>
        <dbReference type="SAM" id="MobiDB-lite"/>
    </source>
</evidence>
<feature type="region of interest" description="Disordered" evidence="1">
    <location>
        <begin position="113"/>
        <end position="279"/>
    </location>
</feature>
<protein>
    <submittedName>
        <fullName evidence="2">Uncharacterized protein</fullName>
    </submittedName>
</protein>
<reference evidence="2 3" key="1">
    <citation type="submission" date="2015-12" db="EMBL/GenBank/DDBJ databases">
        <title>Dictyostelia acquired genes for synthesis and detection of signals that induce cell-type specialization by lateral gene transfer from prokaryotes.</title>
        <authorList>
            <person name="Gloeckner G."/>
            <person name="Schaap P."/>
        </authorList>
    </citation>
    <scope>NUCLEOTIDE SEQUENCE [LARGE SCALE GENOMIC DNA]</scope>
    <source>
        <strain evidence="2 3">TK</strain>
    </source>
</reference>
<evidence type="ECO:0000313" key="3">
    <source>
        <dbReference type="Proteomes" id="UP000076078"/>
    </source>
</evidence>
<dbReference type="Proteomes" id="UP000076078">
    <property type="component" value="Unassembled WGS sequence"/>
</dbReference>
<name>A0A151ZE49_TIELA</name>
<dbReference type="InParanoid" id="A0A151ZE49"/>
<keyword evidence="3" id="KW-1185">Reference proteome</keyword>
<dbReference type="OrthoDB" id="20663at2759"/>
<feature type="compositionally biased region" description="Low complexity" evidence="1">
    <location>
        <begin position="178"/>
        <end position="197"/>
    </location>
</feature>
<organism evidence="2 3">
    <name type="scientific">Tieghemostelium lacteum</name>
    <name type="common">Slime mold</name>
    <name type="synonym">Dictyostelium lacteum</name>
    <dbReference type="NCBI Taxonomy" id="361077"/>
    <lineage>
        <taxon>Eukaryota</taxon>
        <taxon>Amoebozoa</taxon>
        <taxon>Evosea</taxon>
        <taxon>Eumycetozoa</taxon>
        <taxon>Dictyostelia</taxon>
        <taxon>Dictyosteliales</taxon>
        <taxon>Raperosteliaceae</taxon>
        <taxon>Tieghemostelium</taxon>
    </lineage>
</organism>
<accession>A0A151ZE49</accession>
<gene>
    <name evidence="2" type="ORF">DLAC_07051</name>
</gene>
<dbReference type="AlphaFoldDB" id="A0A151ZE49"/>
<sequence>MDIQIISSKKIEVEKANDILCRFIVQRKESEANRVFLSGNSAPTEEFFQIVSTNLSHFQKHLQESIYGPEKEDKKKLNNGLDSVMDDLNTPIPLEDFPMTPLKDSINNVQIYTDTNNEDGDISEKYSDISSSNKESRKTNGYNQHNNNKESSSSSMDTDNEESEEDNKKKTTPKTKTETQQPQPQNKSKSKSKSSSESESESESDSKNKNKKNGKSNTKNDIVNSKKNNSKKRPIESSSESSSSESESELSSSSSSESESDKKKKKSKKSSSSSSEDSD</sequence>
<proteinExistence type="predicted"/>
<dbReference type="EMBL" id="LODT01000031">
    <property type="protein sequence ID" value="KYQ92205.1"/>
    <property type="molecule type" value="Genomic_DNA"/>
</dbReference>
<feature type="compositionally biased region" description="Low complexity" evidence="1">
    <location>
        <begin position="236"/>
        <end position="257"/>
    </location>
</feature>
<evidence type="ECO:0000313" key="2">
    <source>
        <dbReference type="EMBL" id="KYQ92205.1"/>
    </source>
</evidence>
<comment type="caution">
    <text evidence="2">The sequence shown here is derived from an EMBL/GenBank/DDBJ whole genome shotgun (WGS) entry which is preliminary data.</text>
</comment>